<evidence type="ECO:0000259" key="7">
    <source>
        <dbReference type="Pfam" id="PF12698"/>
    </source>
</evidence>
<feature type="transmembrane region" description="Helical" evidence="6">
    <location>
        <begin position="592"/>
        <end position="616"/>
    </location>
</feature>
<feature type="transmembrane region" description="Helical" evidence="6">
    <location>
        <begin position="41"/>
        <end position="60"/>
    </location>
</feature>
<evidence type="ECO:0000256" key="1">
    <source>
        <dbReference type="ARBA" id="ARBA00004141"/>
    </source>
</evidence>
<dbReference type="NCBIfam" id="TIGR03061">
    <property type="entry name" value="pip_yhgE_Nterm"/>
    <property type="match status" value="1"/>
</dbReference>
<feature type="transmembrane region" description="Helical" evidence="6">
    <location>
        <begin position="706"/>
        <end position="727"/>
    </location>
</feature>
<dbReference type="InterPro" id="IPR013525">
    <property type="entry name" value="ABC2_TM"/>
</dbReference>
<dbReference type="OrthoDB" id="9811483at2"/>
<proteinExistence type="predicted"/>
<dbReference type="InterPro" id="IPR017501">
    <property type="entry name" value="Phage_infect_YhgE_C"/>
</dbReference>
<feature type="transmembrane region" description="Helical" evidence="6">
    <location>
        <begin position="653"/>
        <end position="674"/>
    </location>
</feature>
<dbReference type="EMBL" id="PEBI01000001">
    <property type="protein sequence ID" value="PJM73794.1"/>
    <property type="molecule type" value="Genomic_DNA"/>
</dbReference>
<evidence type="ECO:0000313" key="9">
    <source>
        <dbReference type="Proteomes" id="UP000229095"/>
    </source>
</evidence>
<accession>A0A2M9HAF7</accession>
<dbReference type="InterPro" id="IPR017500">
    <property type="entry name" value="Phage_infect_YhgE_N"/>
</dbReference>
<dbReference type="NCBIfam" id="TIGR03062">
    <property type="entry name" value="pip_yhgE_Cterm"/>
    <property type="match status" value="1"/>
</dbReference>
<dbReference type="RefSeq" id="WP_100509940.1">
    <property type="nucleotide sequence ID" value="NZ_PEBI01000001.1"/>
</dbReference>
<dbReference type="GO" id="GO:0140359">
    <property type="term" value="F:ABC-type transporter activity"/>
    <property type="evidence" value="ECO:0007669"/>
    <property type="project" value="InterPro"/>
</dbReference>
<evidence type="ECO:0000256" key="6">
    <source>
        <dbReference type="SAM" id="Phobius"/>
    </source>
</evidence>
<evidence type="ECO:0000256" key="3">
    <source>
        <dbReference type="ARBA" id="ARBA00022989"/>
    </source>
</evidence>
<dbReference type="InterPro" id="IPR051328">
    <property type="entry name" value="T7SS_ABC-Transporter"/>
</dbReference>
<feature type="transmembrane region" description="Helical" evidence="6">
    <location>
        <begin position="622"/>
        <end position="646"/>
    </location>
</feature>
<feature type="domain" description="ABC-2 type transporter transmembrane" evidence="7">
    <location>
        <begin position="419"/>
        <end position="725"/>
    </location>
</feature>
<evidence type="ECO:0000313" key="8">
    <source>
        <dbReference type="EMBL" id="PJM73794.1"/>
    </source>
</evidence>
<feature type="domain" description="ABC-2 type transporter transmembrane" evidence="7">
    <location>
        <begin position="48"/>
        <end position="235"/>
    </location>
</feature>
<dbReference type="GO" id="GO:0016020">
    <property type="term" value="C:membrane"/>
    <property type="evidence" value="ECO:0007669"/>
    <property type="project" value="UniProtKB-SubCell"/>
</dbReference>
<comment type="subcellular location">
    <subcellularLocation>
        <location evidence="1">Membrane</location>
        <topology evidence="1">Multi-pass membrane protein</topology>
    </subcellularLocation>
</comment>
<dbReference type="Gene3D" id="3.40.1710.10">
    <property type="entry name" value="abc type-2 transporter like domain"/>
    <property type="match status" value="1"/>
</dbReference>
<organism evidence="8 9">
    <name type="scientific">Bifidobacterium primatium</name>
    <dbReference type="NCBI Taxonomy" id="2045438"/>
    <lineage>
        <taxon>Bacteria</taxon>
        <taxon>Bacillati</taxon>
        <taxon>Actinomycetota</taxon>
        <taxon>Actinomycetes</taxon>
        <taxon>Bifidobacteriales</taxon>
        <taxon>Bifidobacteriaceae</taxon>
        <taxon>Bifidobacterium</taxon>
    </lineage>
</organism>
<gene>
    <name evidence="8" type="ORF">CS006_01050</name>
</gene>
<dbReference type="PANTHER" id="PTHR43077">
    <property type="entry name" value="TRANSPORT PERMEASE YVFS-RELATED"/>
    <property type="match status" value="1"/>
</dbReference>
<evidence type="ECO:0000256" key="2">
    <source>
        <dbReference type="ARBA" id="ARBA00022692"/>
    </source>
</evidence>
<dbReference type="Pfam" id="PF12698">
    <property type="entry name" value="ABC2_membrane_3"/>
    <property type="match status" value="2"/>
</dbReference>
<dbReference type="PANTHER" id="PTHR43077:SF10">
    <property type="entry name" value="TRANSPORT PERMEASE PROTEIN"/>
    <property type="match status" value="1"/>
</dbReference>
<feature type="transmembrane region" description="Helical" evidence="6">
    <location>
        <begin position="550"/>
        <end position="571"/>
    </location>
</feature>
<dbReference type="Proteomes" id="UP000229095">
    <property type="component" value="Unassembled WGS sequence"/>
</dbReference>
<comment type="caution">
    <text evidence="8">The sequence shown here is derived from an EMBL/GenBank/DDBJ whole genome shotgun (WGS) entry which is preliminary data.</text>
</comment>
<name>A0A2M9HAF7_9BIFI</name>
<keyword evidence="2 6" id="KW-0812">Transmembrane</keyword>
<keyword evidence="9" id="KW-1185">Reference proteome</keyword>
<feature type="region of interest" description="Disordered" evidence="5">
    <location>
        <begin position="392"/>
        <end position="413"/>
    </location>
</feature>
<keyword evidence="3 6" id="KW-1133">Transmembrane helix</keyword>
<evidence type="ECO:0000256" key="4">
    <source>
        <dbReference type="ARBA" id="ARBA00023136"/>
    </source>
</evidence>
<dbReference type="AlphaFoldDB" id="A0A2M9HAF7"/>
<keyword evidence="4 6" id="KW-0472">Membrane</keyword>
<reference evidence="8 9" key="1">
    <citation type="submission" date="2017-10" db="EMBL/GenBank/DDBJ databases">
        <title>Draft genome sequences of strains TRE 1, TRE 9, TRE H and TRI 7, isolated from tamarins, belonging to four potential novel Bifidobacterium species.</title>
        <authorList>
            <person name="Mattarelli P."/>
            <person name="Modesto M."/>
            <person name="Puglisi E."/>
            <person name="Morelli L."/>
            <person name="Spezio C."/>
            <person name="Bonetti A."/>
            <person name="Sandri C."/>
        </authorList>
    </citation>
    <scope>NUCLEOTIDE SEQUENCE [LARGE SCALE GENOMIC DNA]</scope>
    <source>
        <strain evidence="9">TRE1</strain>
    </source>
</reference>
<sequence>MTAPKTTIMTIMTTLMATIARKSRNIGRIIAGDVRRITSNVTAVTLVIGLVAMPSLFAWFNVTANWDPFGSTGELKVAVANVDEGYRSDLVPVKVNVGENVVSALRANDQLDWVFTGEQDAVDGTESGEYYAAVVIPKSFSHDMMTLFSTDTRQAKIAYYTNEKKNPLAPKVTGQGADAVTAQVNDTFNTTISGVGLTVASQLAESLDSDSAQTLIGNLNANIDRTARQLDLAADNLDQYGDMLDSAQTLVATSAGLVGKAGGSAADARKATDQAKQGVSTVAATLDSSADTVGDALDASANSYQGAEASIDKAFDAVGTQGADSAKQLRDVATKIDDQISAYQDLRGKLAALSPTTDEGTRLQQSLLGNMDEAIAKQTAVRDSLNSAADGIDKGLTDSGRKREEAKTKAEEAHKTMAQVSDDFDKGLKAKLAAMSSAASDAYRETVEATSRLETMSSELSGSADSIAASMADAHTGIAATAKSLRASANKLSDLHGKIAKALNGGDLKTVRRILGDDPEALAASLVSPVGLNRNAVYKADNFGSSMAPMYTTLGLWMGALLLSLAILVQVSGERKATLERPTPGEMLLGRFGIYAILALLQSTVMCLGELVYLRVQCDNPWLFMLGGWTASLTFAFIVYTMAAAFGAPGKALCVLVMVMQITGAGGSFPVAVLPDFFQAVHPFLPATHAIDMFRAAAFGVYRNDYWIAMGRLAAFILPMLVLGLVLRRPLMRLTAKSEANLRRTKVLG</sequence>
<evidence type="ECO:0000256" key="5">
    <source>
        <dbReference type="SAM" id="MobiDB-lite"/>
    </source>
</evidence>
<protein>
    <submittedName>
        <fullName evidence="8">Phage infection protein</fullName>
    </submittedName>
</protein>